<accession>A0A8H7PFF1</accession>
<dbReference type="PROSITE" id="PS00933">
    <property type="entry name" value="FGGY_KINASES_1"/>
    <property type="match status" value="1"/>
</dbReference>
<keyword evidence="6 12" id="KW-0418">Kinase</keyword>
<dbReference type="Pfam" id="PF00370">
    <property type="entry name" value="FGGY_N"/>
    <property type="match status" value="1"/>
</dbReference>
<evidence type="ECO:0000256" key="12">
    <source>
        <dbReference type="RuleBase" id="RU003733"/>
    </source>
</evidence>
<dbReference type="FunFam" id="3.30.420.40:FF:000108">
    <property type="entry name" value="Glycerol kinase, glycosomal"/>
    <property type="match status" value="1"/>
</dbReference>
<gene>
    <name evidence="15" type="ORF">INT43_000016</name>
</gene>
<dbReference type="Gene3D" id="3.30.420.40">
    <property type="match status" value="2"/>
</dbReference>
<evidence type="ECO:0000256" key="3">
    <source>
        <dbReference type="ARBA" id="ARBA00012099"/>
    </source>
</evidence>
<evidence type="ECO:0000256" key="8">
    <source>
        <dbReference type="ARBA" id="ARBA00022840"/>
    </source>
</evidence>
<sequence>MSTYIGAVDSGTTSSRFLIFDENGNLITFHQVQHTMLYPEPGWVEMEPESILAAVVECIDKAIKRFEMMGRLVSDIKAIGITNQRETALVWDRKDGKSLHSAIVWSDTRTHDIVKNINSNKDEAVLVRDLSGLPVTTYFSAVKYKWLLENSPAVQTAVESGDAMFGTIDSWLMYHLTGGASQGGVHVTDVTNASRTLLMNLKSLKWDPILLNIFNVPESVLPEIVSSAEVYGHVKSGPLVGIPVAGCLGDQQAALVGQKCFEKGDAKNTFGTGAFMLFNTGDEPLISQNGMVTTVGFQFGKNKPAYALEGSIASAGSAIKWTRDNLGLIQSSEEIGPLAASVEDSGGVYFVTAFSGLFAPYWRDDARACIVGITHFTTRNHIARATLESMCYQSRAILDCMKQDADAPLRSLKVDGGVSNSDEAMQILSDVLGIDVTRPKMRETTALGAAIAAGYAIGRWTKYSDLDNVNVEGVTSFQPKIDTTKRDDKYKDWAKAIERSYGWAQVSQVNETIAPNAPVPETTVPAA</sequence>
<dbReference type="GO" id="GO:0005739">
    <property type="term" value="C:mitochondrion"/>
    <property type="evidence" value="ECO:0007669"/>
    <property type="project" value="TreeGrafter"/>
</dbReference>
<name>A0A8H7PFF1_MORIS</name>
<dbReference type="EC" id="2.7.1.30" evidence="3"/>
<evidence type="ECO:0000259" key="13">
    <source>
        <dbReference type="Pfam" id="PF00370"/>
    </source>
</evidence>
<reference evidence="15" key="1">
    <citation type="submission" date="2020-12" db="EMBL/GenBank/DDBJ databases">
        <title>Metabolic potential, ecology and presence of endohyphal bacteria is reflected in genomic diversity of Mucoromycotina.</title>
        <authorList>
            <person name="Muszewska A."/>
            <person name="Okrasinska A."/>
            <person name="Steczkiewicz K."/>
            <person name="Drgas O."/>
            <person name="Orlowska M."/>
            <person name="Perlinska-Lenart U."/>
            <person name="Aleksandrzak-Piekarczyk T."/>
            <person name="Szatraj K."/>
            <person name="Zielenkiewicz U."/>
            <person name="Pilsyk S."/>
            <person name="Malc E."/>
            <person name="Mieczkowski P."/>
            <person name="Kruszewska J.S."/>
            <person name="Biernat P."/>
            <person name="Pawlowska J."/>
        </authorList>
    </citation>
    <scope>NUCLEOTIDE SEQUENCE</scope>
    <source>
        <strain evidence="15">WA0000067209</strain>
    </source>
</reference>
<dbReference type="GO" id="GO:0005524">
    <property type="term" value="F:ATP binding"/>
    <property type="evidence" value="ECO:0007669"/>
    <property type="project" value="UniProtKB-KW"/>
</dbReference>
<dbReference type="InterPro" id="IPR043129">
    <property type="entry name" value="ATPase_NBD"/>
</dbReference>
<evidence type="ECO:0000256" key="2">
    <source>
        <dbReference type="ARBA" id="ARBA00009156"/>
    </source>
</evidence>
<evidence type="ECO:0000256" key="10">
    <source>
        <dbReference type="ARBA" id="ARBA00052101"/>
    </source>
</evidence>
<evidence type="ECO:0000256" key="6">
    <source>
        <dbReference type="ARBA" id="ARBA00022777"/>
    </source>
</evidence>
<dbReference type="InterPro" id="IPR005999">
    <property type="entry name" value="Glycerol_kin"/>
</dbReference>
<dbReference type="GO" id="GO:0019563">
    <property type="term" value="P:glycerol catabolic process"/>
    <property type="evidence" value="ECO:0007669"/>
    <property type="project" value="UniProtKB-UniPathway"/>
</dbReference>
<dbReference type="SUPFAM" id="SSF53067">
    <property type="entry name" value="Actin-like ATPase domain"/>
    <property type="match status" value="2"/>
</dbReference>
<comment type="caution">
    <text evidence="15">The sequence shown here is derived from an EMBL/GenBank/DDBJ whole genome shotgun (WGS) entry which is preliminary data.</text>
</comment>
<feature type="domain" description="Carbohydrate kinase FGGY N-terminal" evidence="13">
    <location>
        <begin position="4"/>
        <end position="257"/>
    </location>
</feature>
<evidence type="ECO:0000256" key="7">
    <source>
        <dbReference type="ARBA" id="ARBA00022798"/>
    </source>
</evidence>
<dbReference type="AlphaFoldDB" id="A0A8H7PFF1"/>
<comment type="catalytic activity">
    <reaction evidence="10">
        <text>glycerol + ATP = sn-glycerol 3-phosphate + ADP + H(+)</text>
        <dbReference type="Rhea" id="RHEA:21644"/>
        <dbReference type="ChEBI" id="CHEBI:15378"/>
        <dbReference type="ChEBI" id="CHEBI:17754"/>
        <dbReference type="ChEBI" id="CHEBI:30616"/>
        <dbReference type="ChEBI" id="CHEBI:57597"/>
        <dbReference type="ChEBI" id="CHEBI:456216"/>
        <dbReference type="EC" id="2.7.1.30"/>
    </reaction>
</comment>
<dbReference type="InterPro" id="IPR018483">
    <property type="entry name" value="Carb_kinase_FGGY_CS"/>
</dbReference>
<organism evidence="15 16">
    <name type="scientific">Mortierella isabellina</name>
    <name type="common">Filamentous fungus</name>
    <name type="synonym">Umbelopsis isabellina</name>
    <dbReference type="NCBI Taxonomy" id="91625"/>
    <lineage>
        <taxon>Eukaryota</taxon>
        <taxon>Fungi</taxon>
        <taxon>Fungi incertae sedis</taxon>
        <taxon>Mucoromycota</taxon>
        <taxon>Mucoromycotina</taxon>
        <taxon>Umbelopsidomycetes</taxon>
        <taxon>Umbelopsidales</taxon>
        <taxon>Umbelopsidaceae</taxon>
        <taxon>Umbelopsis</taxon>
    </lineage>
</organism>
<dbReference type="NCBIfam" id="NF000756">
    <property type="entry name" value="PRK00047.1"/>
    <property type="match status" value="1"/>
</dbReference>
<comment type="similarity">
    <text evidence="2 12">Belongs to the FGGY kinase family.</text>
</comment>
<dbReference type="Proteomes" id="UP000654370">
    <property type="component" value="Unassembled WGS sequence"/>
</dbReference>
<dbReference type="PANTHER" id="PTHR10196:SF69">
    <property type="entry name" value="GLYCEROL KINASE"/>
    <property type="match status" value="1"/>
</dbReference>
<dbReference type="Pfam" id="PF02782">
    <property type="entry name" value="FGGY_C"/>
    <property type="match status" value="1"/>
</dbReference>
<dbReference type="PIRSF" id="PIRSF000538">
    <property type="entry name" value="GlpK"/>
    <property type="match status" value="1"/>
</dbReference>
<dbReference type="InterPro" id="IPR000577">
    <property type="entry name" value="Carb_kinase_FGGY"/>
</dbReference>
<keyword evidence="7" id="KW-0319">Glycerol metabolism</keyword>
<dbReference type="UniPathway" id="UPA00618">
    <property type="reaction ID" value="UER00672"/>
</dbReference>
<evidence type="ECO:0000256" key="11">
    <source>
        <dbReference type="ARBA" id="ARBA00071571"/>
    </source>
</evidence>
<dbReference type="InterPro" id="IPR018484">
    <property type="entry name" value="FGGY_N"/>
</dbReference>
<dbReference type="OrthoDB" id="5422795at2759"/>
<dbReference type="GO" id="GO:0004370">
    <property type="term" value="F:glycerol kinase activity"/>
    <property type="evidence" value="ECO:0007669"/>
    <property type="project" value="UniProtKB-EC"/>
</dbReference>
<feature type="domain" description="Carbohydrate kinase FGGY C-terminal" evidence="14">
    <location>
        <begin position="267"/>
        <end position="456"/>
    </location>
</feature>
<dbReference type="EMBL" id="JAEPQZ010000016">
    <property type="protein sequence ID" value="KAG2172669.1"/>
    <property type="molecule type" value="Genomic_DNA"/>
</dbReference>
<dbReference type="InterPro" id="IPR042018">
    <property type="entry name" value="GK1-3_metazoan-type"/>
</dbReference>
<evidence type="ECO:0000259" key="14">
    <source>
        <dbReference type="Pfam" id="PF02782"/>
    </source>
</evidence>
<keyword evidence="8" id="KW-0067">ATP-binding</keyword>
<dbReference type="PROSITE" id="PS00445">
    <property type="entry name" value="FGGY_KINASES_2"/>
    <property type="match status" value="1"/>
</dbReference>
<evidence type="ECO:0000256" key="5">
    <source>
        <dbReference type="ARBA" id="ARBA00022741"/>
    </source>
</evidence>
<evidence type="ECO:0000256" key="4">
    <source>
        <dbReference type="ARBA" id="ARBA00022679"/>
    </source>
</evidence>
<evidence type="ECO:0000256" key="9">
    <source>
        <dbReference type="ARBA" id="ARBA00043149"/>
    </source>
</evidence>
<dbReference type="CDD" id="cd07792">
    <property type="entry name" value="ASKHA_NBD_FGGY_GK1-3-like"/>
    <property type="match status" value="1"/>
</dbReference>
<dbReference type="FunFam" id="3.30.420.40:FF:000177">
    <property type="entry name" value="Glycerol kinase"/>
    <property type="match status" value="1"/>
</dbReference>
<dbReference type="InterPro" id="IPR018485">
    <property type="entry name" value="FGGY_C"/>
</dbReference>
<dbReference type="PANTHER" id="PTHR10196">
    <property type="entry name" value="SUGAR KINASE"/>
    <property type="match status" value="1"/>
</dbReference>
<evidence type="ECO:0000313" key="16">
    <source>
        <dbReference type="Proteomes" id="UP000654370"/>
    </source>
</evidence>
<dbReference type="GO" id="GO:0006641">
    <property type="term" value="P:triglyceride metabolic process"/>
    <property type="evidence" value="ECO:0007669"/>
    <property type="project" value="TreeGrafter"/>
</dbReference>
<proteinExistence type="inferred from homology"/>
<comment type="pathway">
    <text evidence="1">Polyol metabolism; glycerol degradation via glycerol kinase pathway; sn-glycerol 3-phosphate from glycerol: step 1/1.</text>
</comment>
<evidence type="ECO:0000313" key="15">
    <source>
        <dbReference type="EMBL" id="KAG2172669.1"/>
    </source>
</evidence>
<protein>
    <recommendedName>
        <fullName evidence="11">Probable glycerol kinase</fullName>
        <ecNumber evidence="3">2.7.1.30</ecNumber>
    </recommendedName>
    <alternativeName>
        <fullName evidence="9">ATP:glycerol 3-phosphotransferase</fullName>
    </alternativeName>
</protein>
<keyword evidence="5" id="KW-0547">Nucleotide-binding</keyword>
<evidence type="ECO:0000256" key="1">
    <source>
        <dbReference type="ARBA" id="ARBA00005190"/>
    </source>
</evidence>
<dbReference type="NCBIfam" id="TIGR01311">
    <property type="entry name" value="glycerol_kin"/>
    <property type="match status" value="1"/>
</dbReference>
<dbReference type="GO" id="GO:0046167">
    <property type="term" value="P:glycerol-3-phosphate biosynthetic process"/>
    <property type="evidence" value="ECO:0007669"/>
    <property type="project" value="TreeGrafter"/>
</dbReference>
<keyword evidence="4 12" id="KW-0808">Transferase</keyword>
<keyword evidence="16" id="KW-1185">Reference proteome</keyword>